<reference evidence="2 3" key="1">
    <citation type="submission" date="2021-06" db="EMBL/GenBank/DDBJ databases">
        <authorList>
            <person name="Palmer J.M."/>
        </authorList>
    </citation>
    <scope>NUCLEOTIDE SEQUENCE [LARGE SCALE GENOMIC DNA]</scope>
    <source>
        <strain evidence="2 3">XC_2019</strain>
        <tissue evidence="2">Muscle</tissue>
    </source>
</reference>
<evidence type="ECO:0000256" key="1">
    <source>
        <dbReference type="SAM" id="MobiDB-lite"/>
    </source>
</evidence>
<evidence type="ECO:0000313" key="2">
    <source>
        <dbReference type="EMBL" id="MEQ2199322.1"/>
    </source>
</evidence>
<dbReference type="EMBL" id="JAHRIN010025230">
    <property type="protein sequence ID" value="MEQ2199322.1"/>
    <property type="molecule type" value="Genomic_DNA"/>
</dbReference>
<evidence type="ECO:0000313" key="3">
    <source>
        <dbReference type="Proteomes" id="UP001434883"/>
    </source>
</evidence>
<keyword evidence="3" id="KW-1185">Reference proteome</keyword>
<comment type="caution">
    <text evidence="2">The sequence shown here is derived from an EMBL/GenBank/DDBJ whole genome shotgun (WGS) entry which is preliminary data.</text>
</comment>
<protein>
    <submittedName>
        <fullName evidence="2">Uncharacterized protein</fullName>
    </submittedName>
</protein>
<feature type="compositionally biased region" description="Basic and acidic residues" evidence="1">
    <location>
        <begin position="137"/>
        <end position="149"/>
    </location>
</feature>
<feature type="compositionally biased region" description="Polar residues" evidence="1">
    <location>
        <begin position="25"/>
        <end position="38"/>
    </location>
</feature>
<sequence>MSQISLHGKWAVSSSDDDDDLPPSGATTSKSSRPAESSHSTRRSPSLVPVPTPLEVKAEPARTPVCSLTIGSEARKSAARNQVNPLKFETSPSLAGKRKKETSDGSGWALSDSDDDDLEVKRKNQSSLPRRAPPNGETKKPKVESERPPSPHGRLYYIDEPDDFFESSLPFLNDTYRFYLNKVTGLDRKFNSGALHIKGETGVQLFRINLKGRNYLTTFM</sequence>
<dbReference type="Proteomes" id="UP001434883">
    <property type="component" value="Unassembled WGS sequence"/>
</dbReference>
<organism evidence="2 3">
    <name type="scientific">Xenoophorus captivus</name>
    <dbReference type="NCBI Taxonomy" id="1517983"/>
    <lineage>
        <taxon>Eukaryota</taxon>
        <taxon>Metazoa</taxon>
        <taxon>Chordata</taxon>
        <taxon>Craniata</taxon>
        <taxon>Vertebrata</taxon>
        <taxon>Euteleostomi</taxon>
        <taxon>Actinopterygii</taxon>
        <taxon>Neopterygii</taxon>
        <taxon>Teleostei</taxon>
        <taxon>Neoteleostei</taxon>
        <taxon>Acanthomorphata</taxon>
        <taxon>Ovalentaria</taxon>
        <taxon>Atherinomorphae</taxon>
        <taxon>Cyprinodontiformes</taxon>
        <taxon>Goodeidae</taxon>
        <taxon>Xenoophorus</taxon>
    </lineage>
</organism>
<feature type="region of interest" description="Disordered" evidence="1">
    <location>
        <begin position="1"/>
        <end position="155"/>
    </location>
</feature>
<accession>A0ABV0QU14</accession>
<gene>
    <name evidence="2" type="ORF">XENOCAPTIV_009485</name>
</gene>
<proteinExistence type="predicted"/>
<name>A0ABV0QU14_9TELE</name>